<reference evidence="2 3" key="1">
    <citation type="submission" date="2017-09" db="EMBL/GenBank/DDBJ databases">
        <title>Bloom of a denitrifying methanotroph, Candidatus Methylomirabilis limnetica, in a deep stratified lake.</title>
        <authorList>
            <person name="Graf J.S."/>
            <person name="Marchant H.K."/>
            <person name="Tienken D."/>
            <person name="Hach P.F."/>
            <person name="Brand A."/>
            <person name="Schubert C.J."/>
            <person name="Kuypers M.M."/>
            <person name="Milucka J."/>
        </authorList>
    </citation>
    <scope>NUCLEOTIDE SEQUENCE [LARGE SCALE GENOMIC DNA]</scope>
    <source>
        <strain evidence="2 3">Zug</strain>
    </source>
</reference>
<comment type="caution">
    <text evidence="2">The sequence shown here is derived from an EMBL/GenBank/DDBJ whole genome shotgun (WGS) entry which is preliminary data.</text>
</comment>
<keyword evidence="1" id="KW-1133">Transmembrane helix</keyword>
<accession>A0A2T4U1J1</accession>
<feature type="transmembrane region" description="Helical" evidence="1">
    <location>
        <begin position="6"/>
        <end position="23"/>
    </location>
</feature>
<gene>
    <name evidence="2" type="ORF">CLG94_00170</name>
</gene>
<keyword evidence="1" id="KW-0812">Transmembrane</keyword>
<dbReference type="EMBL" id="NVQC01000004">
    <property type="protein sequence ID" value="PTL37237.1"/>
    <property type="molecule type" value="Genomic_DNA"/>
</dbReference>
<dbReference type="AlphaFoldDB" id="A0A2T4U1J1"/>
<dbReference type="RefSeq" id="WP_107560889.1">
    <property type="nucleotide sequence ID" value="NZ_NVQC01000004.1"/>
</dbReference>
<reference evidence="3" key="2">
    <citation type="journal article" date="2018" name="Environ. Microbiol.">
        <title>Bloom of a denitrifying methanotroph, 'Candidatus Methylomirabilis limnetica', in a deep stratified lake.</title>
        <authorList>
            <person name="Graf J.S."/>
            <person name="Mayr M.J."/>
            <person name="Marchant H.K."/>
            <person name="Tienken D."/>
            <person name="Hach P.F."/>
            <person name="Brand A."/>
            <person name="Schubert C.J."/>
            <person name="Kuypers M.M."/>
            <person name="Milucka J."/>
        </authorList>
    </citation>
    <scope>NUCLEOTIDE SEQUENCE [LARGE SCALE GENOMIC DNA]</scope>
    <source>
        <strain evidence="3">Zug</strain>
    </source>
</reference>
<sequence length="77" mass="8077">MNPTIVGMIVFACTFGGALLGMWSRTALPEHHFDAESRGTAKAGIGLIATMAALEGAMGGHGVGRAEIIETYEKTRK</sequence>
<dbReference type="Proteomes" id="UP000241436">
    <property type="component" value="Unassembled WGS sequence"/>
</dbReference>
<keyword evidence="3" id="KW-1185">Reference proteome</keyword>
<organism evidence="2 3">
    <name type="scientific">Candidatus Methylomirabilis limnetica</name>
    <dbReference type="NCBI Taxonomy" id="2033718"/>
    <lineage>
        <taxon>Bacteria</taxon>
        <taxon>Candidatus Methylomirabilota</taxon>
        <taxon>Candidatus Methylomirabilia</taxon>
        <taxon>Candidatus Methylomirabilales</taxon>
        <taxon>Candidatus Methylomirabilaceae</taxon>
        <taxon>Candidatus Methylomirabilis</taxon>
    </lineage>
</organism>
<name>A0A2T4U1J1_9BACT</name>
<evidence type="ECO:0000313" key="3">
    <source>
        <dbReference type="Proteomes" id="UP000241436"/>
    </source>
</evidence>
<dbReference type="OrthoDB" id="4760162at2"/>
<protein>
    <submittedName>
        <fullName evidence="2">Uncharacterized protein</fullName>
    </submittedName>
</protein>
<evidence type="ECO:0000313" key="2">
    <source>
        <dbReference type="EMBL" id="PTL37237.1"/>
    </source>
</evidence>
<evidence type="ECO:0000256" key="1">
    <source>
        <dbReference type="SAM" id="Phobius"/>
    </source>
</evidence>
<proteinExistence type="predicted"/>
<keyword evidence="1" id="KW-0472">Membrane</keyword>